<keyword evidence="3" id="KW-1185">Reference proteome</keyword>
<name>A0AAV6ZI74_ENGPU</name>
<dbReference type="Proteomes" id="UP000824782">
    <property type="component" value="Unassembled WGS sequence"/>
</dbReference>
<proteinExistence type="predicted"/>
<sequence length="113" mass="13050">MFWSSGHHDSPKPLAWCHADGGRLTNRPPQELQDPTSREQARKTRHIHKNEESMRRRRSEEKVRGERCTADDYHVVTGGQTATTRLAATHEDAALPRGLVRWRPRREGGEDFQ</sequence>
<organism evidence="2 3">
    <name type="scientific">Engystomops pustulosus</name>
    <name type="common">Tungara frog</name>
    <name type="synonym">Physalaemus pustulosus</name>
    <dbReference type="NCBI Taxonomy" id="76066"/>
    <lineage>
        <taxon>Eukaryota</taxon>
        <taxon>Metazoa</taxon>
        <taxon>Chordata</taxon>
        <taxon>Craniata</taxon>
        <taxon>Vertebrata</taxon>
        <taxon>Euteleostomi</taxon>
        <taxon>Amphibia</taxon>
        <taxon>Batrachia</taxon>
        <taxon>Anura</taxon>
        <taxon>Neobatrachia</taxon>
        <taxon>Hyloidea</taxon>
        <taxon>Leptodactylidae</taxon>
        <taxon>Leiuperinae</taxon>
        <taxon>Engystomops</taxon>
    </lineage>
</organism>
<accession>A0AAV6ZI74</accession>
<feature type="region of interest" description="Disordered" evidence="1">
    <location>
        <begin position="1"/>
        <end position="66"/>
    </location>
</feature>
<comment type="caution">
    <text evidence="2">The sequence shown here is derived from an EMBL/GenBank/DDBJ whole genome shotgun (WGS) entry which is preliminary data.</text>
</comment>
<evidence type="ECO:0000256" key="1">
    <source>
        <dbReference type="SAM" id="MobiDB-lite"/>
    </source>
</evidence>
<dbReference type="AlphaFoldDB" id="A0AAV6ZI74"/>
<reference evidence="2" key="1">
    <citation type="thesis" date="2020" institute="ProQuest LLC" country="789 East Eisenhower Parkway, Ann Arbor, MI, USA">
        <title>Comparative Genomics and Chromosome Evolution.</title>
        <authorList>
            <person name="Mudd A.B."/>
        </authorList>
    </citation>
    <scope>NUCLEOTIDE SEQUENCE</scope>
    <source>
        <strain evidence="2">237g6f4</strain>
        <tissue evidence="2">Blood</tissue>
    </source>
</reference>
<feature type="compositionally biased region" description="Basic and acidic residues" evidence="1">
    <location>
        <begin position="49"/>
        <end position="66"/>
    </location>
</feature>
<protein>
    <submittedName>
        <fullName evidence="2">Uncharacterized protein</fullName>
    </submittedName>
</protein>
<evidence type="ECO:0000313" key="2">
    <source>
        <dbReference type="EMBL" id="KAG8546246.1"/>
    </source>
</evidence>
<feature type="compositionally biased region" description="Basic and acidic residues" evidence="1">
    <location>
        <begin position="1"/>
        <end position="11"/>
    </location>
</feature>
<gene>
    <name evidence="2" type="ORF">GDO81_019409</name>
</gene>
<dbReference type="EMBL" id="WNYA01001174">
    <property type="protein sequence ID" value="KAG8546246.1"/>
    <property type="molecule type" value="Genomic_DNA"/>
</dbReference>
<evidence type="ECO:0000313" key="3">
    <source>
        <dbReference type="Proteomes" id="UP000824782"/>
    </source>
</evidence>